<dbReference type="PANTHER" id="PTHR42850">
    <property type="entry name" value="METALLOPHOSPHOESTERASE"/>
    <property type="match status" value="1"/>
</dbReference>
<evidence type="ECO:0000313" key="3">
    <source>
        <dbReference type="Proteomes" id="UP001500298"/>
    </source>
</evidence>
<proteinExistence type="predicted"/>
<dbReference type="InterPro" id="IPR029052">
    <property type="entry name" value="Metallo-depent_PP-like"/>
</dbReference>
<evidence type="ECO:0000259" key="1">
    <source>
        <dbReference type="PROSITE" id="PS00125"/>
    </source>
</evidence>
<keyword evidence="3" id="KW-1185">Reference proteome</keyword>
<dbReference type="InterPro" id="IPR004843">
    <property type="entry name" value="Calcineurin-like_PHP"/>
</dbReference>
<dbReference type="PANTHER" id="PTHR42850:SF4">
    <property type="entry name" value="ZINC-DEPENDENT ENDOPOLYPHOSPHATASE"/>
    <property type="match status" value="1"/>
</dbReference>
<dbReference type="Proteomes" id="UP001500298">
    <property type="component" value="Unassembled WGS sequence"/>
</dbReference>
<dbReference type="SUPFAM" id="SSF56300">
    <property type="entry name" value="Metallo-dependent phosphatases"/>
    <property type="match status" value="1"/>
</dbReference>
<name>A0ABP9DF38_9BACT</name>
<dbReference type="PROSITE" id="PS00125">
    <property type="entry name" value="SER_THR_PHOSPHATASE"/>
    <property type="match status" value="1"/>
</dbReference>
<gene>
    <name evidence="2" type="ORF">GCM10023331_24110</name>
</gene>
<protein>
    <submittedName>
        <fullName evidence="2">Metallophosphoesterase family protein</fullName>
    </submittedName>
</protein>
<sequence>MNTFVLSDIHGCNLTLQKALQNIGLKEGDELIFLGDYIDRGPDSKGVIDTILHLKASGYQVHCLKGNHEEMMLQAFYDTNVLKGWLRNGGDTTLDSFGIQDLSDLDRQYIVFLMGLSVCYTKDNFLFVHAGLNFEVADPMSDLFSMLWIRNWYEDINYHWLEDRYIIHGHTPRPIDELKTMLDNLPQQRYLNLDSGCIYTERPGHGHLSVLHLNSMQLHLEPCVEAFTQ</sequence>
<comment type="caution">
    <text evidence="2">The sequence shown here is derived from an EMBL/GenBank/DDBJ whole genome shotgun (WGS) entry which is preliminary data.</text>
</comment>
<reference evidence="3" key="1">
    <citation type="journal article" date="2019" name="Int. J. Syst. Evol. Microbiol.">
        <title>The Global Catalogue of Microorganisms (GCM) 10K type strain sequencing project: providing services to taxonomists for standard genome sequencing and annotation.</title>
        <authorList>
            <consortium name="The Broad Institute Genomics Platform"/>
            <consortium name="The Broad Institute Genome Sequencing Center for Infectious Disease"/>
            <person name="Wu L."/>
            <person name="Ma J."/>
        </authorList>
    </citation>
    <scope>NUCLEOTIDE SEQUENCE [LARGE SCALE GENOMIC DNA]</scope>
    <source>
        <strain evidence="3">JCM 18326</strain>
    </source>
</reference>
<dbReference type="Pfam" id="PF00149">
    <property type="entry name" value="Metallophos"/>
    <property type="match status" value="1"/>
</dbReference>
<dbReference type="InterPro" id="IPR050126">
    <property type="entry name" value="Ap4A_hydrolase"/>
</dbReference>
<dbReference type="RefSeq" id="WP_345372145.1">
    <property type="nucleotide sequence ID" value="NZ_BAABJX010000036.1"/>
</dbReference>
<dbReference type="EMBL" id="BAABJX010000036">
    <property type="protein sequence ID" value="GAA4838108.1"/>
    <property type="molecule type" value="Genomic_DNA"/>
</dbReference>
<dbReference type="Gene3D" id="3.60.21.10">
    <property type="match status" value="1"/>
</dbReference>
<organism evidence="2 3">
    <name type="scientific">Algivirga pacifica</name>
    <dbReference type="NCBI Taxonomy" id="1162670"/>
    <lineage>
        <taxon>Bacteria</taxon>
        <taxon>Pseudomonadati</taxon>
        <taxon>Bacteroidota</taxon>
        <taxon>Cytophagia</taxon>
        <taxon>Cytophagales</taxon>
        <taxon>Flammeovirgaceae</taxon>
        <taxon>Algivirga</taxon>
    </lineage>
</organism>
<evidence type="ECO:0000313" key="2">
    <source>
        <dbReference type="EMBL" id="GAA4838108.1"/>
    </source>
</evidence>
<dbReference type="CDD" id="cd00144">
    <property type="entry name" value="MPP_PPP_family"/>
    <property type="match status" value="1"/>
</dbReference>
<accession>A0ABP9DF38</accession>
<feature type="domain" description="Serine/threonine specific protein phosphatases" evidence="1">
    <location>
        <begin position="64"/>
        <end position="69"/>
    </location>
</feature>
<dbReference type="InterPro" id="IPR006186">
    <property type="entry name" value="Ser/Thr-sp_prot-phosphatase"/>
</dbReference>